<feature type="coiled-coil region" evidence="2">
    <location>
        <begin position="438"/>
        <end position="472"/>
    </location>
</feature>
<dbReference type="OrthoDB" id="10255522at2759"/>
<dbReference type="PANTHER" id="PTHR47357">
    <property type="entry name" value="COP1-INTERACTIVE PROTEIN 1"/>
    <property type="match status" value="1"/>
</dbReference>
<evidence type="ECO:0000313" key="5">
    <source>
        <dbReference type="EMBL" id="BAU00627.1"/>
    </source>
</evidence>
<dbReference type="AlphaFoldDB" id="A0A0S3T6T1"/>
<dbReference type="GO" id="GO:0003779">
    <property type="term" value="F:actin binding"/>
    <property type="evidence" value="ECO:0007669"/>
    <property type="project" value="InterPro"/>
</dbReference>
<evidence type="ECO:0000259" key="4">
    <source>
        <dbReference type="PROSITE" id="PS51774"/>
    </source>
</evidence>
<keyword evidence="6" id="KW-1185">Reference proteome</keyword>
<evidence type="ECO:0000256" key="3">
    <source>
        <dbReference type="SAM" id="MobiDB-lite"/>
    </source>
</evidence>
<dbReference type="GO" id="GO:0005200">
    <property type="term" value="F:structural constituent of cytoskeleton"/>
    <property type="evidence" value="ECO:0007669"/>
    <property type="project" value="TreeGrafter"/>
</dbReference>
<dbReference type="Proteomes" id="UP000291084">
    <property type="component" value="Chromosome 10"/>
</dbReference>
<gene>
    <name evidence="5" type="primary">Vigan.10G223700</name>
    <name evidence="5" type="ORF">VIGAN_10223700</name>
</gene>
<protein>
    <recommendedName>
        <fullName evidence="4">NAB domain-containing protein</fullName>
    </recommendedName>
</protein>
<dbReference type="PROSITE" id="PS51774">
    <property type="entry name" value="NAB"/>
    <property type="match status" value="1"/>
</dbReference>
<accession>A0A0S3T6T1</accession>
<keyword evidence="1 2" id="KW-0175">Coiled coil</keyword>
<feature type="domain" description="NAB" evidence="4">
    <location>
        <begin position="9"/>
        <end position="84"/>
    </location>
</feature>
<feature type="compositionally biased region" description="Low complexity" evidence="3">
    <location>
        <begin position="96"/>
        <end position="108"/>
    </location>
</feature>
<dbReference type="InterPro" id="IPR011684">
    <property type="entry name" value="NAB"/>
</dbReference>
<evidence type="ECO:0000313" key="6">
    <source>
        <dbReference type="Proteomes" id="UP000291084"/>
    </source>
</evidence>
<organism evidence="5 6">
    <name type="scientific">Vigna angularis var. angularis</name>
    <dbReference type="NCBI Taxonomy" id="157739"/>
    <lineage>
        <taxon>Eukaryota</taxon>
        <taxon>Viridiplantae</taxon>
        <taxon>Streptophyta</taxon>
        <taxon>Embryophyta</taxon>
        <taxon>Tracheophyta</taxon>
        <taxon>Spermatophyta</taxon>
        <taxon>Magnoliopsida</taxon>
        <taxon>eudicotyledons</taxon>
        <taxon>Gunneridae</taxon>
        <taxon>Pentapetalae</taxon>
        <taxon>rosids</taxon>
        <taxon>fabids</taxon>
        <taxon>Fabales</taxon>
        <taxon>Fabaceae</taxon>
        <taxon>Papilionoideae</taxon>
        <taxon>50 kb inversion clade</taxon>
        <taxon>NPAAA clade</taxon>
        <taxon>indigoferoid/millettioid clade</taxon>
        <taxon>Phaseoleae</taxon>
        <taxon>Vigna</taxon>
    </lineage>
</organism>
<dbReference type="EMBL" id="AP015043">
    <property type="protein sequence ID" value="BAU00627.1"/>
    <property type="molecule type" value="Genomic_DNA"/>
</dbReference>
<dbReference type="Gene3D" id="1.20.5.340">
    <property type="match status" value="1"/>
</dbReference>
<sequence length="505" mass="58863">MFKHRLRGFSNSFRSQIDPQNSEALKRTKTDMETELSRIAKLIKNEEQCKKDGNSMKEKKFVWLVEDFYIQSLYPLYGDLTGEYVKSGPSKVDRMSSASSSSSESEYFSSEEVDSNSDINDFPREREASTPQILNPELQLESQSRQVKQLLFAKNADLHRRVFELQLLLNDTKGTVSVLQGKLQTNEDRSATKIAELMARIHELEQEAKSLRTQKGKVEEKIRRSRNEAWTQKKDFDDQINAMQQMLDSVRNHNKELEVQLERTRVEASQSCSVRIQNHGEDLAEEKECFLARIKDLELELESRSSKQHDLEDRNKELERAMARGVQEISELFIYHEGCEEGATIHAEALQTLVEKLKTRVADQEETINKLTESIEEIGAENRHCKDWIRERNGEVKEMKVKVDGLEMLVGEKEEKELVLKEMVWKLEAMVSKEAGEKLNLIKQVRQLERKVENLERDVKEKDGDLVGLAEKKKEAIRQLCSLVEFHRDRYVYLKDSMPKRNKFW</sequence>
<dbReference type="PANTHER" id="PTHR47357:SF4">
    <property type="entry name" value="MYOSIN HEAVY CHAIN-LIKE PROTEIN"/>
    <property type="match status" value="1"/>
</dbReference>
<dbReference type="GO" id="GO:0005856">
    <property type="term" value="C:cytoskeleton"/>
    <property type="evidence" value="ECO:0007669"/>
    <property type="project" value="TreeGrafter"/>
</dbReference>
<evidence type="ECO:0000256" key="1">
    <source>
        <dbReference type="ARBA" id="ARBA00023054"/>
    </source>
</evidence>
<evidence type="ECO:0000256" key="2">
    <source>
        <dbReference type="SAM" id="Coils"/>
    </source>
</evidence>
<feature type="region of interest" description="Disordered" evidence="3">
    <location>
        <begin position="89"/>
        <end position="139"/>
    </location>
</feature>
<feature type="coiled-coil region" evidence="2">
    <location>
        <begin position="187"/>
        <end position="381"/>
    </location>
</feature>
<reference evidence="5 6" key="1">
    <citation type="journal article" date="2015" name="Sci. Rep.">
        <title>The power of single molecule real-time sequencing technology in the de novo assembly of a eukaryotic genome.</title>
        <authorList>
            <person name="Sakai H."/>
            <person name="Naito K."/>
            <person name="Ogiso-Tanaka E."/>
            <person name="Takahashi Y."/>
            <person name="Iseki K."/>
            <person name="Muto C."/>
            <person name="Satou K."/>
            <person name="Teruya K."/>
            <person name="Shiroma A."/>
            <person name="Shimoji M."/>
            <person name="Hirano T."/>
            <person name="Itoh T."/>
            <person name="Kaga A."/>
            <person name="Tomooka N."/>
        </authorList>
    </citation>
    <scope>NUCLEOTIDE SEQUENCE [LARGE SCALE GENOMIC DNA]</scope>
    <source>
        <strain evidence="6">cv. Shumari</strain>
    </source>
</reference>
<name>A0A0S3T6T1_PHAAN</name>
<proteinExistence type="predicted"/>